<dbReference type="EMBL" id="JAVRRJ010000005">
    <property type="protein sequence ID" value="KAK5084353.1"/>
    <property type="molecule type" value="Genomic_DNA"/>
</dbReference>
<proteinExistence type="predicted"/>
<organism evidence="1 2">
    <name type="scientific">Lithohypha guttulata</name>
    <dbReference type="NCBI Taxonomy" id="1690604"/>
    <lineage>
        <taxon>Eukaryota</taxon>
        <taxon>Fungi</taxon>
        <taxon>Dikarya</taxon>
        <taxon>Ascomycota</taxon>
        <taxon>Pezizomycotina</taxon>
        <taxon>Eurotiomycetes</taxon>
        <taxon>Chaetothyriomycetidae</taxon>
        <taxon>Chaetothyriales</taxon>
        <taxon>Trichomeriaceae</taxon>
        <taxon>Lithohypha</taxon>
    </lineage>
</organism>
<dbReference type="Proteomes" id="UP001309876">
    <property type="component" value="Unassembled WGS sequence"/>
</dbReference>
<comment type="caution">
    <text evidence="1">The sequence shown here is derived from an EMBL/GenBank/DDBJ whole genome shotgun (WGS) entry which is preliminary data.</text>
</comment>
<protein>
    <submittedName>
        <fullName evidence="1">Uncharacterized protein</fullName>
    </submittedName>
</protein>
<dbReference type="AlphaFoldDB" id="A0AAN7SZB5"/>
<reference evidence="1 2" key="1">
    <citation type="submission" date="2023-08" db="EMBL/GenBank/DDBJ databases">
        <title>Black Yeasts Isolated from many extreme environments.</title>
        <authorList>
            <person name="Coleine C."/>
            <person name="Stajich J.E."/>
            <person name="Selbmann L."/>
        </authorList>
    </citation>
    <scope>NUCLEOTIDE SEQUENCE [LARGE SCALE GENOMIC DNA]</scope>
    <source>
        <strain evidence="1 2">CCFEE 5910</strain>
    </source>
</reference>
<evidence type="ECO:0000313" key="1">
    <source>
        <dbReference type="EMBL" id="KAK5084353.1"/>
    </source>
</evidence>
<sequence length="71" mass="7137">MSSKVGIQHNTRKTRNTIPLDIGLAVTVAAAPGEELVDELEMTSLNGVPISASAADVTTLFVGDGVTGAAG</sequence>
<gene>
    <name evidence="1" type="ORF">LTR05_005429</name>
</gene>
<keyword evidence="2" id="KW-1185">Reference proteome</keyword>
<accession>A0AAN7SZB5</accession>
<evidence type="ECO:0000313" key="2">
    <source>
        <dbReference type="Proteomes" id="UP001309876"/>
    </source>
</evidence>
<name>A0AAN7SZB5_9EURO</name>